<proteinExistence type="predicted"/>
<reference evidence="1" key="1">
    <citation type="journal article" date="2015" name="Proc. Natl. Acad. Sci. U.S.A.">
        <title>Networks of energetic and metabolic interactions define dynamics in microbial communities.</title>
        <authorList>
            <person name="Embree M."/>
            <person name="Liu J.K."/>
            <person name="Al-Bassam M.M."/>
            <person name="Zengler K."/>
        </authorList>
    </citation>
    <scope>NUCLEOTIDE SEQUENCE</scope>
</reference>
<gene>
    <name evidence="1" type="ORF">ASZ90_012299</name>
</gene>
<protein>
    <submittedName>
        <fullName evidence="1">Uncharacterized protein</fullName>
    </submittedName>
</protein>
<comment type="caution">
    <text evidence="1">The sequence shown here is derived from an EMBL/GenBank/DDBJ whole genome shotgun (WGS) entry which is preliminary data.</text>
</comment>
<dbReference type="PROSITE" id="PS00092">
    <property type="entry name" value="N6_MTASE"/>
    <property type="match status" value="1"/>
</dbReference>
<dbReference type="GO" id="GO:0008168">
    <property type="term" value="F:methyltransferase activity"/>
    <property type="evidence" value="ECO:0007669"/>
    <property type="project" value="InterPro"/>
</dbReference>
<evidence type="ECO:0000313" key="1">
    <source>
        <dbReference type="EMBL" id="KUG17985.1"/>
    </source>
</evidence>
<dbReference type="GO" id="GO:0032259">
    <property type="term" value="P:methylation"/>
    <property type="evidence" value="ECO:0007669"/>
    <property type="project" value="InterPro"/>
</dbReference>
<dbReference type="AlphaFoldDB" id="A0A0W8FAZ5"/>
<dbReference type="InterPro" id="IPR029063">
    <property type="entry name" value="SAM-dependent_MTases_sf"/>
</dbReference>
<accession>A0A0W8FAZ5</accession>
<name>A0A0W8FAZ5_9ZZZZ</name>
<sequence>MLQTECKTSTNSAENDVKQFTGFSSFTLLEAGQIPIEEIAELALREGQRTNPLFRVHRWFARRLGSQVRSILTGLSLHANESDRFWDTYLGETSLAGAIILDPFVGGGTSLLEAIRCNCYVIGYDIDPVATFITRFELEAANCDICDPSILEITSSISKQISPFHKTCIKDAGEREVLHHFWVELRTCGSCGCKFEVHPHYRLAYSKEKSLQWAFCKDCHAVYELPIWQEEIFCECGNKTRILQGDLKRGKICCPSCNNIFNLADRGQDPLASPEWYLFAQEYLEPATNGVKRKFKEATEADRGCYEKASKLIRELEAKQGPLAPDRAIPLVGRSDKRPMIHGIRRYRDLFNDRQLLHLTLLGKSIKKMPDCRARQILTMAFSEHLTTNCMYTAYAFGYRRVSPMFSMHSYRHITRPTEINPWLNGIGRGTFPNALSKIKKAADFARSPYELDPSGGHRPSLNIKINFSSTAREPEHVLSRLIPAAIITQTSEKLSGIPAGIIDLILTDPPYFDNISYSELSDFYLSWHQSLGSAEYPYNNPILSGPISESLALTSRSSMAISRYYRILLNIFIECCRVLKNDGIFVFTYHHRSPKAWNAVGEALARSGFKCTSVIPLRGEGQGLSSYKGTIKWDAVLICRKNFRLSYPSSRDSVVVSSSAIASAKKMASYYAWRFQNSKRVIGFREPDKLNLERAFIAAAAEIGDNNDSTIPLQHALKLTIESGEKYAKAR</sequence>
<dbReference type="EMBL" id="LNQE01001407">
    <property type="protein sequence ID" value="KUG17985.1"/>
    <property type="molecule type" value="Genomic_DNA"/>
</dbReference>
<dbReference type="InterPro" id="IPR002052">
    <property type="entry name" value="DNA_methylase_N6_adenine_CS"/>
</dbReference>
<dbReference type="Gene3D" id="3.40.50.150">
    <property type="entry name" value="Vaccinia Virus protein VP39"/>
    <property type="match status" value="2"/>
</dbReference>
<dbReference type="GO" id="GO:0003676">
    <property type="term" value="F:nucleic acid binding"/>
    <property type="evidence" value="ECO:0007669"/>
    <property type="project" value="InterPro"/>
</dbReference>
<organism evidence="1">
    <name type="scientific">hydrocarbon metagenome</name>
    <dbReference type="NCBI Taxonomy" id="938273"/>
    <lineage>
        <taxon>unclassified sequences</taxon>
        <taxon>metagenomes</taxon>
        <taxon>ecological metagenomes</taxon>
    </lineage>
</organism>
<dbReference type="SUPFAM" id="SSF53335">
    <property type="entry name" value="S-adenosyl-L-methionine-dependent methyltransferases"/>
    <property type="match status" value="2"/>
</dbReference>